<evidence type="ECO:0000259" key="1">
    <source>
        <dbReference type="Pfam" id="PF01609"/>
    </source>
</evidence>
<dbReference type="GO" id="GO:0006313">
    <property type="term" value="P:DNA transposition"/>
    <property type="evidence" value="ECO:0007669"/>
    <property type="project" value="InterPro"/>
</dbReference>
<feature type="domain" description="Transposase IS4-like" evidence="1">
    <location>
        <begin position="51"/>
        <end position="155"/>
    </location>
</feature>
<dbReference type="GO" id="GO:0003677">
    <property type="term" value="F:DNA binding"/>
    <property type="evidence" value="ECO:0007669"/>
    <property type="project" value="InterPro"/>
</dbReference>
<gene>
    <name evidence="2" type="ORF">TNIN_38611</name>
</gene>
<dbReference type="GO" id="GO:0004803">
    <property type="term" value="F:transposase activity"/>
    <property type="evidence" value="ECO:0007669"/>
    <property type="project" value="InterPro"/>
</dbReference>
<name>A0A8X7CBJ5_9ARAC</name>
<sequence length="169" mass="19608">MLKNLSEVKSLYWVDAGCGKNFATQIKRLSGATIGSNRNEVNYIRCTIPRGSKGYDASHTGRKRHIIVDTVGLVIAAEVHSASIQDRDSALNLFLPKLNAKFPTLRKFFADQGYIVSGHWDDKKKRYWYDKKRSTGMTPSWMETSVSYWDDRRRRRWNGIRSAEWFKKQ</sequence>
<evidence type="ECO:0000313" key="2">
    <source>
        <dbReference type="EMBL" id="GFY65359.1"/>
    </source>
</evidence>
<dbReference type="EMBL" id="BMAV01015538">
    <property type="protein sequence ID" value="GFY65359.1"/>
    <property type="molecule type" value="Genomic_DNA"/>
</dbReference>
<reference evidence="2" key="1">
    <citation type="submission" date="2020-08" db="EMBL/GenBank/DDBJ databases">
        <title>Multicomponent nature underlies the extraordinary mechanical properties of spider dragline silk.</title>
        <authorList>
            <person name="Kono N."/>
            <person name="Nakamura H."/>
            <person name="Mori M."/>
            <person name="Yoshida Y."/>
            <person name="Ohtoshi R."/>
            <person name="Malay A.D."/>
            <person name="Moran D.A.P."/>
            <person name="Tomita M."/>
            <person name="Numata K."/>
            <person name="Arakawa K."/>
        </authorList>
    </citation>
    <scope>NUCLEOTIDE SEQUENCE</scope>
</reference>
<proteinExistence type="predicted"/>
<dbReference type="InterPro" id="IPR002559">
    <property type="entry name" value="Transposase_11"/>
</dbReference>
<organism evidence="2 3">
    <name type="scientific">Trichonephila inaurata madagascariensis</name>
    <dbReference type="NCBI Taxonomy" id="2747483"/>
    <lineage>
        <taxon>Eukaryota</taxon>
        <taxon>Metazoa</taxon>
        <taxon>Ecdysozoa</taxon>
        <taxon>Arthropoda</taxon>
        <taxon>Chelicerata</taxon>
        <taxon>Arachnida</taxon>
        <taxon>Araneae</taxon>
        <taxon>Araneomorphae</taxon>
        <taxon>Entelegynae</taxon>
        <taxon>Araneoidea</taxon>
        <taxon>Nephilidae</taxon>
        <taxon>Trichonephila</taxon>
        <taxon>Trichonephila inaurata</taxon>
    </lineage>
</organism>
<protein>
    <recommendedName>
        <fullName evidence="1">Transposase IS4-like domain-containing protein</fullName>
    </recommendedName>
</protein>
<comment type="caution">
    <text evidence="2">The sequence shown here is derived from an EMBL/GenBank/DDBJ whole genome shotgun (WGS) entry which is preliminary data.</text>
</comment>
<accession>A0A8X7CBJ5</accession>
<keyword evidence="3" id="KW-1185">Reference proteome</keyword>
<evidence type="ECO:0000313" key="3">
    <source>
        <dbReference type="Proteomes" id="UP000886998"/>
    </source>
</evidence>
<dbReference type="AlphaFoldDB" id="A0A8X7CBJ5"/>
<dbReference type="Pfam" id="PF01609">
    <property type="entry name" value="DDE_Tnp_1"/>
    <property type="match status" value="1"/>
</dbReference>
<dbReference type="Proteomes" id="UP000886998">
    <property type="component" value="Unassembled WGS sequence"/>
</dbReference>